<evidence type="ECO:0000256" key="4">
    <source>
        <dbReference type="ARBA" id="ARBA00022842"/>
    </source>
</evidence>
<dbReference type="SFLD" id="SFLDS00003">
    <property type="entry name" value="Haloacid_Dehalogenase"/>
    <property type="match status" value="1"/>
</dbReference>
<dbReference type="InterPro" id="IPR023198">
    <property type="entry name" value="PGP-like_dom2"/>
</dbReference>
<dbReference type="PRINTS" id="PR00413">
    <property type="entry name" value="HADHALOGNASE"/>
</dbReference>
<proteinExistence type="inferred from homology"/>
<comment type="caution">
    <text evidence="5">The sequence shown here is derived from an EMBL/GenBank/DDBJ whole genome shotgun (WGS) entry which is preliminary data.</text>
</comment>
<organism evidence="5 6">
    <name type="scientific">Plasticicumulans lactativorans</name>
    <dbReference type="NCBI Taxonomy" id="1133106"/>
    <lineage>
        <taxon>Bacteria</taxon>
        <taxon>Pseudomonadati</taxon>
        <taxon>Pseudomonadota</taxon>
        <taxon>Gammaproteobacteria</taxon>
        <taxon>Candidatus Competibacteraceae</taxon>
        <taxon>Plasticicumulans</taxon>
    </lineage>
</organism>
<dbReference type="RefSeq" id="WP_165904166.1">
    <property type="nucleotide sequence ID" value="NZ_SLWY01000017.1"/>
</dbReference>
<dbReference type="Pfam" id="PF00702">
    <property type="entry name" value="Hydrolase"/>
    <property type="match status" value="1"/>
</dbReference>
<keyword evidence="4" id="KW-0460">Magnesium</keyword>
<evidence type="ECO:0000256" key="3">
    <source>
        <dbReference type="ARBA" id="ARBA00022723"/>
    </source>
</evidence>
<gene>
    <name evidence="5" type="ORF">EV699_11717</name>
</gene>
<protein>
    <submittedName>
        <fullName evidence="5">HAD superfamily hydrolase (TIGR01509 family)</fullName>
    </submittedName>
</protein>
<dbReference type="InterPro" id="IPR006439">
    <property type="entry name" value="HAD-SF_hydro_IA"/>
</dbReference>
<sequence>MAIDALIFDCDGTLVDSEVLAAQVLVDLLAERGHALAYDTVLAQYRGREFAHFVATLCAQRPGLEADELTQTFRARSLALFRERLQPIPGALELVRGLALDKCVASNGPRQKIETCLAVTGLLPYFTGRIVSAYEVGAWKPDPRLILHAAALLATRPERCLLVEDSLAGVQAGVAAGVRVAALGLDPATLGELAGRVSVIDGLDAIPALLG</sequence>
<keyword evidence="3" id="KW-0479">Metal-binding</keyword>
<comment type="similarity">
    <text evidence="2">Belongs to the HAD-like hydrolase superfamily. CbbY/CbbZ/Gph/YieH family.</text>
</comment>
<comment type="cofactor">
    <cofactor evidence="1">
        <name>Mg(2+)</name>
        <dbReference type="ChEBI" id="CHEBI:18420"/>
    </cofactor>
</comment>
<evidence type="ECO:0000313" key="6">
    <source>
        <dbReference type="Proteomes" id="UP000295765"/>
    </source>
</evidence>
<keyword evidence="6" id="KW-1185">Reference proteome</keyword>
<dbReference type="InterPro" id="IPR036412">
    <property type="entry name" value="HAD-like_sf"/>
</dbReference>
<dbReference type="Proteomes" id="UP000295765">
    <property type="component" value="Unassembled WGS sequence"/>
</dbReference>
<dbReference type="PANTHER" id="PTHR46193">
    <property type="entry name" value="6-PHOSPHOGLUCONATE PHOSPHATASE"/>
    <property type="match status" value="1"/>
</dbReference>
<reference evidence="5 6" key="1">
    <citation type="submission" date="2019-03" db="EMBL/GenBank/DDBJ databases">
        <title>Genomic Encyclopedia of Type Strains, Phase IV (KMG-IV): sequencing the most valuable type-strain genomes for metagenomic binning, comparative biology and taxonomic classification.</title>
        <authorList>
            <person name="Goeker M."/>
        </authorList>
    </citation>
    <scope>NUCLEOTIDE SEQUENCE [LARGE SCALE GENOMIC DNA]</scope>
    <source>
        <strain evidence="5 6">DSM 25287</strain>
    </source>
</reference>
<dbReference type="SUPFAM" id="SSF56784">
    <property type="entry name" value="HAD-like"/>
    <property type="match status" value="1"/>
</dbReference>
<dbReference type="PANTHER" id="PTHR46193:SF10">
    <property type="entry name" value="6-PHOSPHOGLUCONATE PHOSPHATASE"/>
    <property type="match status" value="1"/>
</dbReference>
<dbReference type="EMBL" id="SLWY01000017">
    <property type="protein sequence ID" value="TCO79708.1"/>
    <property type="molecule type" value="Genomic_DNA"/>
</dbReference>
<dbReference type="InterPro" id="IPR051600">
    <property type="entry name" value="Beta-PGM-like"/>
</dbReference>
<dbReference type="SFLD" id="SFLDG01129">
    <property type="entry name" value="C1.5:_HAD__Beta-PGM__Phosphata"/>
    <property type="match status" value="1"/>
</dbReference>
<evidence type="ECO:0000256" key="1">
    <source>
        <dbReference type="ARBA" id="ARBA00001946"/>
    </source>
</evidence>
<evidence type="ECO:0000256" key="2">
    <source>
        <dbReference type="ARBA" id="ARBA00006171"/>
    </source>
</evidence>
<name>A0A4R2LAA9_9GAMM</name>
<dbReference type="NCBIfam" id="TIGR01509">
    <property type="entry name" value="HAD-SF-IA-v3"/>
    <property type="match status" value="1"/>
</dbReference>
<dbReference type="InterPro" id="IPR023214">
    <property type="entry name" value="HAD_sf"/>
</dbReference>
<dbReference type="GO" id="GO:0046872">
    <property type="term" value="F:metal ion binding"/>
    <property type="evidence" value="ECO:0007669"/>
    <property type="project" value="UniProtKB-KW"/>
</dbReference>
<dbReference type="Gene3D" id="1.10.150.240">
    <property type="entry name" value="Putative phosphatase, domain 2"/>
    <property type="match status" value="1"/>
</dbReference>
<dbReference type="Gene3D" id="3.40.50.1000">
    <property type="entry name" value="HAD superfamily/HAD-like"/>
    <property type="match status" value="1"/>
</dbReference>
<keyword evidence="5" id="KW-0378">Hydrolase</keyword>
<evidence type="ECO:0000313" key="5">
    <source>
        <dbReference type="EMBL" id="TCO79708.1"/>
    </source>
</evidence>
<dbReference type="AlphaFoldDB" id="A0A4R2LAA9"/>
<dbReference type="GO" id="GO:0016787">
    <property type="term" value="F:hydrolase activity"/>
    <property type="evidence" value="ECO:0007669"/>
    <property type="project" value="UniProtKB-KW"/>
</dbReference>
<accession>A0A4R2LAA9</accession>